<feature type="compositionally biased region" description="Gly residues" evidence="3">
    <location>
        <begin position="220"/>
        <end position="229"/>
    </location>
</feature>
<dbReference type="InterPro" id="IPR058719">
    <property type="entry name" value="WHD_LYAR"/>
</dbReference>
<dbReference type="OrthoDB" id="549423at2759"/>
<dbReference type="GO" id="GO:0005730">
    <property type="term" value="C:nucleolus"/>
    <property type="evidence" value="ECO:0007669"/>
    <property type="project" value="TreeGrafter"/>
</dbReference>
<reference evidence="5 6" key="1">
    <citation type="journal article" date="2018" name="Sci. Rep.">
        <title>Raphidocelis subcapitata (=Pseudokirchneriella subcapitata) provides an insight into genome evolution and environmental adaptations in the Sphaeropleales.</title>
        <authorList>
            <person name="Suzuki S."/>
            <person name="Yamaguchi H."/>
            <person name="Nakajima N."/>
            <person name="Kawachi M."/>
        </authorList>
    </citation>
    <scope>NUCLEOTIDE SEQUENCE [LARGE SCALE GENOMIC DNA]</scope>
    <source>
        <strain evidence="5 6">NIES-35</strain>
    </source>
</reference>
<dbReference type="InterPro" id="IPR050656">
    <property type="entry name" value="PINX1"/>
</dbReference>
<dbReference type="Pfam" id="PF25879">
    <property type="entry name" value="WHD_LYAR"/>
    <property type="match status" value="1"/>
</dbReference>
<dbReference type="SMART" id="SM00443">
    <property type="entry name" value="G_patch"/>
    <property type="match status" value="1"/>
</dbReference>
<accession>A0A2V0P8V0</accession>
<comment type="subcellular location">
    <subcellularLocation>
        <location evidence="1">Nucleus</location>
    </subcellularLocation>
</comment>
<feature type="region of interest" description="Disordered" evidence="3">
    <location>
        <begin position="413"/>
        <end position="491"/>
    </location>
</feature>
<dbReference type="InParanoid" id="A0A2V0P8V0"/>
<feature type="region of interest" description="Disordered" evidence="3">
    <location>
        <begin position="160"/>
        <end position="339"/>
    </location>
</feature>
<feature type="compositionally biased region" description="Low complexity" evidence="3">
    <location>
        <begin position="274"/>
        <end position="283"/>
    </location>
</feature>
<feature type="domain" description="G-patch" evidence="4">
    <location>
        <begin position="20"/>
        <end position="66"/>
    </location>
</feature>
<keyword evidence="2" id="KW-0539">Nucleus</keyword>
<feature type="region of interest" description="Disordered" evidence="3">
    <location>
        <begin position="369"/>
        <end position="396"/>
    </location>
</feature>
<gene>
    <name evidence="5" type="ORF">Rsub_06307</name>
</gene>
<protein>
    <recommendedName>
        <fullName evidence="4">G-patch domain-containing protein</fullName>
    </recommendedName>
</protein>
<dbReference type="PANTHER" id="PTHR23149:SF9">
    <property type="entry name" value="G PATCH DOMAIN-CONTAINING PROTEIN 4"/>
    <property type="match status" value="1"/>
</dbReference>
<dbReference type="PANTHER" id="PTHR23149">
    <property type="entry name" value="G PATCH DOMAIN CONTAINING PROTEIN"/>
    <property type="match status" value="1"/>
</dbReference>
<feature type="compositionally biased region" description="Low complexity" evidence="3">
    <location>
        <begin position="242"/>
        <end position="255"/>
    </location>
</feature>
<dbReference type="Proteomes" id="UP000247498">
    <property type="component" value="Unassembled WGS sequence"/>
</dbReference>
<comment type="caution">
    <text evidence="5">The sequence shown here is derived from an EMBL/GenBank/DDBJ whole genome shotgun (WGS) entry which is preliminary data.</text>
</comment>
<organism evidence="5 6">
    <name type="scientific">Raphidocelis subcapitata</name>
    <dbReference type="NCBI Taxonomy" id="307507"/>
    <lineage>
        <taxon>Eukaryota</taxon>
        <taxon>Viridiplantae</taxon>
        <taxon>Chlorophyta</taxon>
        <taxon>core chlorophytes</taxon>
        <taxon>Chlorophyceae</taxon>
        <taxon>CS clade</taxon>
        <taxon>Sphaeropleales</taxon>
        <taxon>Selenastraceae</taxon>
        <taxon>Raphidocelis</taxon>
    </lineage>
</organism>
<evidence type="ECO:0000256" key="3">
    <source>
        <dbReference type="SAM" id="MobiDB-lite"/>
    </source>
</evidence>
<feature type="compositionally biased region" description="Low complexity" evidence="3">
    <location>
        <begin position="381"/>
        <end position="396"/>
    </location>
</feature>
<feature type="compositionally biased region" description="Low complexity" evidence="3">
    <location>
        <begin position="455"/>
        <end position="470"/>
    </location>
</feature>
<evidence type="ECO:0000259" key="4">
    <source>
        <dbReference type="PROSITE" id="PS50174"/>
    </source>
</evidence>
<dbReference type="STRING" id="307507.A0A2V0P8V0"/>
<dbReference type="InterPro" id="IPR000467">
    <property type="entry name" value="G_patch_dom"/>
</dbReference>
<proteinExistence type="predicted"/>
<evidence type="ECO:0000313" key="5">
    <source>
        <dbReference type="EMBL" id="GBF93587.1"/>
    </source>
</evidence>
<keyword evidence="6" id="KW-1185">Reference proteome</keyword>
<evidence type="ECO:0000256" key="1">
    <source>
        <dbReference type="ARBA" id="ARBA00004123"/>
    </source>
</evidence>
<name>A0A2V0P8V0_9CHLO</name>
<sequence length="595" mass="61283">MKLPEGYVPGVGVPKQKGGFGGFGQKMLERMGWERGQGLGKEKKGMSEAIAVSKKEDALGVGATQTGWKWDWKYWEDAYSRGLQSVAHKGSSDSDDDSDGSSTSSSGSERRPGGGGSGSESDDDEPGSGGGASSDGSSDDEPALDRLMACAVAVNRDGTLATASSHELQIARSLSKDPRGWAGRFSGREGKMARIRAQEEQQAAEARSKLGLTPAPSGGAASGGGGGAASNGAPSKKRKTDAAGTDTDAAGGATDADSKRRSKKSKRAAEEQQKQQQQQQQQQRAEGSKKKDKKKKSKNGSEKQEQGSKQAGPNPSEQQQSAGQEQQRQQPARKPRVIVVALKGRDATWVEPFVPTPATGWWGAKTFSSAGRLEGMEDEQPQQQAEAGAAPPSKARAAFDEDTQAALYNKLQAAQRQGKRGLAGRGEIKIAGGNWEGQKTTFAEDEGGEGGGLGAAEAEAEAGAAAAAAAGDGGKRNKRSKQRSRDGDGGAAAAAAAAVAAAAAAAAAGAAADGGGAASSAAKRVKWAKLAVAELERAPKRRLRWSALWAALAQQDAAAASRSGAAEAEQQAWQRIQSSSRFVVDGRKVALAAKS</sequence>
<dbReference type="GO" id="GO:0003676">
    <property type="term" value="F:nucleic acid binding"/>
    <property type="evidence" value="ECO:0007669"/>
    <property type="project" value="InterPro"/>
</dbReference>
<dbReference type="AlphaFoldDB" id="A0A2V0P8V0"/>
<dbReference type="Pfam" id="PF01585">
    <property type="entry name" value="G-patch"/>
    <property type="match status" value="1"/>
</dbReference>
<dbReference type="FunCoup" id="A0A2V0P8V0">
    <property type="interactions" value="105"/>
</dbReference>
<dbReference type="PROSITE" id="PS50174">
    <property type="entry name" value="G_PATCH"/>
    <property type="match status" value="1"/>
</dbReference>
<feature type="compositionally biased region" description="Basic and acidic residues" evidence="3">
    <location>
        <begin position="186"/>
        <end position="199"/>
    </location>
</feature>
<evidence type="ECO:0000313" key="6">
    <source>
        <dbReference type="Proteomes" id="UP000247498"/>
    </source>
</evidence>
<feature type="compositionally biased region" description="Low complexity" evidence="3">
    <location>
        <begin position="315"/>
        <end position="330"/>
    </location>
</feature>
<evidence type="ECO:0000256" key="2">
    <source>
        <dbReference type="ARBA" id="ARBA00023242"/>
    </source>
</evidence>
<dbReference type="EMBL" id="BDRX01000042">
    <property type="protein sequence ID" value="GBF93587.1"/>
    <property type="molecule type" value="Genomic_DNA"/>
</dbReference>
<feature type="region of interest" description="Disordered" evidence="3">
    <location>
        <begin position="84"/>
        <end position="144"/>
    </location>
</feature>